<evidence type="ECO:0000313" key="3">
    <source>
        <dbReference type="EMBL" id="GAA4195407.1"/>
    </source>
</evidence>
<accession>A0ABP8B0Y0</accession>
<evidence type="ECO:0000256" key="1">
    <source>
        <dbReference type="ARBA" id="ARBA00008791"/>
    </source>
</evidence>
<evidence type="ECO:0000259" key="2">
    <source>
        <dbReference type="Pfam" id="PF00582"/>
    </source>
</evidence>
<gene>
    <name evidence="3" type="ORF">GCM10022288_32260</name>
</gene>
<dbReference type="PANTHER" id="PTHR46268:SF6">
    <property type="entry name" value="UNIVERSAL STRESS PROTEIN UP12"/>
    <property type="match status" value="1"/>
</dbReference>
<name>A0ABP8B0Y0_9MICO</name>
<proteinExistence type="inferred from homology"/>
<sequence length="150" mass="15415">MVGLDGSERSVAALRRAAALADALGARIHLVAVWQYPSIGAGAYPVDAVLFESWAHDSIVEAKSKVWGANPPASLTTLVRNGSPARVLIEESRDADMLVVGSRGHGGFAGLMLGSVSMAVAEHGKCPVLVVHDVPPGHVAPEPAAAVTHA</sequence>
<keyword evidence="4" id="KW-1185">Reference proteome</keyword>
<protein>
    <recommendedName>
        <fullName evidence="2">UspA domain-containing protein</fullName>
    </recommendedName>
</protein>
<dbReference type="PANTHER" id="PTHR46268">
    <property type="entry name" value="STRESS RESPONSE PROTEIN NHAX"/>
    <property type="match status" value="1"/>
</dbReference>
<dbReference type="SUPFAM" id="SSF52402">
    <property type="entry name" value="Adenine nucleotide alpha hydrolases-like"/>
    <property type="match status" value="1"/>
</dbReference>
<dbReference type="Pfam" id="PF00582">
    <property type="entry name" value="Usp"/>
    <property type="match status" value="1"/>
</dbReference>
<reference evidence="4" key="1">
    <citation type="journal article" date="2019" name="Int. J. Syst. Evol. Microbiol.">
        <title>The Global Catalogue of Microorganisms (GCM) 10K type strain sequencing project: providing services to taxonomists for standard genome sequencing and annotation.</title>
        <authorList>
            <consortium name="The Broad Institute Genomics Platform"/>
            <consortium name="The Broad Institute Genome Sequencing Center for Infectious Disease"/>
            <person name="Wu L."/>
            <person name="Ma J."/>
        </authorList>
    </citation>
    <scope>NUCLEOTIDE SEQUENCE [LARGE SCALE GENOMIC DNA]</scope>
    <source>
        <strain evidence="4">JCM 17593</strain>
    </source>
</reference>
<comment type="caution">
    <text evidence="3">The sequence shown here is derived from an EMBL/GenBank/DDBJ whole genome shotgun (WGS) entry which is preliminary data.</text>
</comment>
<dbReference type="EMBL" id="BAABBX010000018">
    <property type="protein sequence ID" value="GAA4195407.1"/>
    <property type="molecule type" value="Genomic_DNA"/>
</dbReference>
<organism evidence="3 4">
    <name type="scientific">Gryllotalpicola kribbensis</name>
    <dbReference type="NCBI Taxonomy" id="993084"/>
    <lineage>
        <taxon>Bacteria</taxon>
        <taxon>Bacillati</taxon>
        <taxon>Actinomycetota</taxon>
        <taxon>Actinomycetes</taxon>
        <taxon>Micrococcales</taxon>
        <taxon>Microbacteriaceae</taxon>
        <taxon>Gryllotalpicola</taxon>
    </lineage>
</organism>
<dbReference type="InterPro" id="IPR006015">
    <property type="entry name" value="Universal_stress_UspA"/>
</dbReference>
<feature type="domain" description="UspA" evidence="2">
    <location>
        <begin position="1"/>
        <end position="132"/>
    </location>
</feature>
<dbReference type="InterPro" id="IPR006016">
    <property type="entry name" value="UspA"/>
</dbReference>
<comment type="similarity">
    <text evidence="1">Belongs to the universal stress protein A family.</text>
</comment>
<dbReference type="Gene3D" id="3.40.50.620">
    <property type="entry name" value="HUPs"/>
    <property type="match status" value="1"/>
</dbReference>
<dbReference type="InterPro" id="IPR014729">
    <property type="entry name" value="Rossmann-like_a/b/a_fold"/>
</dbReference>
<dbReference type="Proteomes" id="UP001500213">
    <property type="component" value="Unassembled WGS sequence"/>
</dbReference>
<dbReference type="PRINTS" id="PR01438">
    <property type="entry name" value="UNVRSLSTRESS"/>
</dbReference>
<evidence type="ECO:0000313" key="4">
    <source>
        <dbReference type="Proteomes" id="UP001500213"/>
    </source>
</evidence>